<keyword evidence="1" id="KW-0830">Ubiquinone</keyword>
<sequence length="191" mass="21142">MLDRPFLAGLNHLLGREPWARQRLRPFAGRGARISLPPWFSLDLTVAEDGTLHGGPLAAPDVLISLPEHAPLRFFGHPQEALAAARLEGTADFAEALGFVFRNLRWDAEEDLARLLGDIPARRLVGLGASLFNWQKEAWSRLNANFAEYFRHEQGAGGPIRRREWQGHQQAVTAAAAEADALAARLERLQG</sequence>
<organism evidence="1 2">
    <name type="scientific">Azospira oryzae</name>
    <dbReference type="NCBI Taxonomy" id="146939"/>
    <lineage>
        <taxon>Bacteria</taxon>
        <taxon>Pseudomonadati</taxon>
        <taxon>Pseudomonadota</taxon>
        <taxon>Betaproteobacteria</taxon>
        <taxon>Rhodocyclales</taxon>
        <taxon>Rhodocyclaceae</taxon>
        <taxon>Azospira</taxon>
    </lineage>
</organism>
<name>A0ABY0ISQ2_9RHOO</name>
<protein>
    <submittedName>
        <fullName evidence="1">Ubiquinone biosynthesis protein UbiJ</fullName>
    </submittedName>
</protein>
<evidence type="ECO:0000313" key="2">
    <source>
        <dbReference type="Proteomes" id="UP000292136"/>
    </source>
</evidence>
<dbReference type="RefSeq" id="WP_130459600.1">
    <property type="nucleotide sequence ID" value="NZ_SHKM01000002.1"/>
</dbReference>
<evidence type="ECO:0000313" key="1">
    <source>
        <dbReference type="EMBL" id="RZT76387.1"/>
    </source>
</evidence>
<keyword evidence="2" id="KW-1185">Reference proteome</keyword>
<gene>
    <name evidence="1" type="ORF">EV678_2263</name>
</gene>
<proteinExistence type="predicted"/>
<dbReference type="EMBL" id="SHKM01000002">
    <property type="protein sequence ID" value="RZT76387.1"/>
    <property type="molecule type" value="Genomic_DNA"/>
</dbReference>
<accession>A0ABY0ISQ2</accession>
<reference evidence="1 2" key="1">
    <citation type="submission" date="2019-02" db="EMBL/GenBank/DDBJ databases">
        <title>Genomic Encyclopedia of Type Strains, Phase IV (KMG-IV): sequencing the most valuable type-strain genomes for metagenomic binning, comparative biology and taxonomic classification.</title>
        <authorList>
            <person name="Goeker M."/>
        </authorList>
    </citation>
    <scope>NUCLEOTIDE SEQUENCE [LARGE SCALE GENOMIC DNA]</scope>
    <source>
        <strain evidence="1 2">DSM 21223</strain>
    </source>
</reference>
<comment type="caution">
    <text evidence="1">The sequence shown here is derived from an EMBL/GenBank/DDBJ whole genome shotgun (WGS) entry which is preliminary data.</text>
</comment>
<dbReference type="Proteomes" id="UP000292136">
    <property type="component" value="Unassembled WGS sequence"/>
</dbReference>